<dbReference type="EMBL" id="JAJTTC010000002">
    <property type="protein sequence ID" value="MCF0062721.1"/>
    <property type="molecule type" value="Genomic_DNA"/>
</dbReference>
<dbReference type="CDD" id="cd03801">
    <property type="entry name" value="GT4_PimA-like"/>
    <property type="match status" value="1"/>
</dbReference>
<dbReference type="RefSeq" id="WP_234655809.1">
    <property type="nucleotide sequence ID" value="NZ_CP094997.1"/>
</dbReference>
<sequence>MIAHSTKKILIIGQTPPPYGGQSIMIGKIVSFLDKSDFDYKLIRMNFSEEMDQTGKWGLMKIFKLFKILFSIIYTLLSYKPDYVYYPPSGFERVPIYRDIILLFFVRLLRFKVIFHFHAGGLTNIYESLSPFFKKTFEFVFFYPDYSICMSESGTADPLFLKCKDITIIPYGVDDLRIAGDIQKQNQDRFSVLFVGVCRETKGILDYLDVIRRANKIDPRIRGQVVGKAFGTKEANALDLAVKEGLITYHGIKIGQEKINVFNESDLFLFPTFFEHENFPTVNLEAFSCGLPVISTKWRGVVNQITDGYNGYIHDVHGVESMAASIVKILNDKSLYSQLSQGARSSYEQYYSVGVFEKNIINFFNSLK</sequence>
<dbReference type="AlphaFoldDB" id="A0A9X1PQ05"/>
<proteinExistence type="predicted"/>
<organism evidence="2 3">
    <name type="scientific">Dyadobacter chenwenxiniae</name>
    <dbReference type="NCBI Taxonomy" id="2906456"/>
    <lineage>
        <taxon>Bacteria</taxon>
        <taxon>Pseudomonadati</taxon>
        <taxon>Bacteroidota</taxon>
        <taxon>Cytophagia</taxon>
        <taxon>Cytophagales</taxon>
        <taxon>Spirosomataceae</taxon>
        <taxon>Dyadobacter</taxon>
    </lineage>
</organism>
<evidence type="ECO:0000313" key="3">
    <source>
        <dbReference type="Proteomes" id="UP001139000"/>
    </source>
</evidence>
<accession>A0A9X1PQ05</accession>
<reference evidence="2" key="1">
    <citation type="submission" date="2021-12" db="EMBL/GenBank/DDBJ databases">
        <title>Novel species in genus Dyadobacter.</title>
        <authorList>
            <person name="Ma C."/>
        </authorList>
    </citation>
    <scope>NUCLEOTIDE SEQUENCE</scope>
    <source>
        <strain evidence="2">LJ419</strain>
    </source>
</reference>
<dbReference type="SUPFAM" id="SSF53756">
    <property type="entry name" value="UDP-Glycosyltransferase/glycogen phosphorylase"/>
    <property type="match status" value="1"/>
</dbReference>
<evidence type="ECO:0000259" key="1">
    <source>
        <dbReference type="Pfam" id="PF00534"/>
    </source>
</evidence>
<gene>
    <name evidence="2" type="ORF">LXM26_14530</name>
</gene>
<protein>
    <submittedName>
        <fullName evidence="2">Glycosyltransferase family 4 protein</fullName>
    </submittedName>
</protein>
<evidence type="ECO:0000313" key="2">
    <source>
        <dbReference type="EMBL" id="MCF0062721.1"/>
    </source>
</evidence>
<dbReference type="Proteomes" id="UP001139000">
    <property type="component" value="Unassembled WGS sequence"/>
</dbReference>
<dbReference type="PANTHER" id="PTHR12526:SF637">
    <property type="entry name" value="GLYCOSYLTRANSFERASE EPSF-RELATED"/>
    <property type="match status" value="1"/>
</dbReference>
<dbReference type="InterPro" id="IPR001296">
    <property type="entry name" value="Glyco_trans_1"/>
</dbReference>
<dbReference type="PANTHER" id="PTHR12526">
    <property type="entry name" value="GLYCOSYLTRANSFERASE"/>
    <property type="match status" value="1"/>
</dbReference>
<keyword evidence="3" id="KW-1185">Reference proteome</keyword>
<comment type="caution">
    <text evidence="2">The sequence shown here is derived from an EMBL/GenBank/DDBJ whole genome shotgun (WGS) entry which is preliminary data.</text>
</comment>
<dbReference type="Gene3D" id="3.40.50.2000">
    <property type="entry name" value="Glycogen Phosphorylase B"/>
    <property type="match status" value="2"/>
</dbReference>
<name>A0A9X1PQ05_9BACT</name>
<feature type="domain" description="Glycosyl transferase family 1" evidence="1">
    <location>
        <begin position="184"/>
        <end position="345"/>
    </location>
</feature>
<dbReference type="GO" id="GO:0016757">
    <property type="term" value="F:glycosyltransferase activity"/>
    <property type="evidence" value="ECO:0007669"/>
    <property type="project" value="InterPro"/>
</dbReference>
<dbReference type="Pfam" id="PF00534">
    <property type="entry name" value="Glycos_transf_1"/>
    <property type="match status" value="1"/>
</dbReference>